<dbReference type="InterPro" id="IPR047960">
    <property type="entry name" value="Transpos_IS1380"/>
</dbReference>
<protein>
    <recommendedName>
        <fullName evidence="1">Transposase DDE domain-containing protein</fullName>
    </recommendedName>
</protein>
<dbReference type="AlphaFoldDB" id="A0A0C2D2F2"/>
<comment type="caution">
    <text evidence="2">The sequence shown here is derived from an EMBL/GenBank/DDBJ whole genome shotgun (WGS) entry which is preliminary data.</text>
</comment>
<reference evidence="2 3" key="1">
    <citation type="submission" date="2014-12" db="EMBL/GenBank/DDBJ databases">
        <title>Genome assembly of Enhygromyxa salina DSM 15201.</title>
        <authorList>
            <person name="Sharma G."/>
            <person name="Subramanian S."/>
        </authorList>
    </citation>
    <scope>NUCLEOTIDE SEQUENCE [LARGE SCALE GENOMIC DNA]</scope>
    <source>
        <strain evidence="2 3">DSM 15201</strain>
    </source>
</reference>
<dbReference type="InterPro" id="IPR025668">
    <property type="entry name" value="Tnp_DDE_dom"/>
</dbReference>
<name>A0A0C2D2F2_9BACT</name>
<accession>A0A0C2D2F2</accession>
<sequence>MKVWQRRGKALLGQTARIDVDSSIVGTTGECRKGMDMSYKGIWGYHPLLVSLANTNEPLFLVNRSGNRPSSEGAPELLDEAVALCRGAGFKNVLMRGDSAFSTTEHFDRWTEDGVHFVFGYGGAPTLKQRADGLPEEDYAKLIRKAERALDEEKVRRAKQPRVKQSVVEERGYKDMRLESEHIAEFAHTPARAKKSYRMIVLRKTIIEERYQRSLGTNIRYFFYVTNDPDLTAEQVVIEANERCNQENLIAQLKGGVRSLTTPLNTLEANWALMVMTTLAWSLKAWIALTMPSSPRWQERHDAEWEQVVRMDFRTFVLDFMMIPAQIVNTGRRLVYRLLAWRPCAHILVRALEGS</sequence>
<evidence type="ECO:0000313" key="3">
    <source>
        <dbReference type="Proteomes" id="UP000031599"/>
    </source>
</evidence>
<proteinExistence type="predicted"/>
<dbReference type="Proteomes" id="UP000031599">
    <property type="component" value="Unassembled WGS sequence"/>
</dbReference>
<dbReference type="EMBL" id="JMCC02000023">
    <property type="protein sequence ID" value="KIG17456.1"/>
    <property type="molecule type" value="Genomic_DNA"/>
</dbReference>
<evidence type="ECO:0000259" key="1">
    <source>
        <dbReference type="Pfam" id="PF13701"/>
    </source>
</evidence>
<dbReference type="Pfam" id="PF13701">
    <property type="entry name" value="DDE_Tnp_1_4"/>
    <property type="match status" value="1"/>
</dbReference>
<feature type="domain" description="Transposase DDE" evidence="1">
    <location>
        <begin position="18"/>
        <end position="352"/>
    </location>
</feature>
<dbReference type="NCBIfam" id="NF033539">
    <property type="entry name" value="transpos_IS1380"/>
    <property type="match status" value="1"/>
</dbReference>
<organism evidence="2 3">
    <name type="scientific">Enhygromyxa salina</name>
    <dbReference type="NCBI Taxonomy" id="215803"/>
    <lineage>
        <taxon>Bacteria</taxon>
        <taxon>Pseudomonadati</taxon>
        <taxon>Myxococcota</taxon>
        <taxon>Polyangia</taxon>
        <taxon>Nannocystales</taxon>
        <taxon>Nannocystaceae</taxon>
        <taxon>Enhygromyxa</taxon>
    </lineage>
</organism>
<gene>
    <name evidence="2" type="ORF">DB30_03157</name>
</gene>
<evidence type="ECO:0000313" key="2">
    <source>
        <dbReference type="EMBL" id="KIG17456.1"/>
    </source>
</evidence>